<organism evidence="2 3">
    <name type="scientific">Nonomuraea typhae</name>
    <dbReference type="NCBI Taxonomy" id="2603600"/>
    <lineage>
        <taxon>Bacteria</taxon>
        <taxon>Bacillati</taxon>
        <taxon>Actinomycetota</taxon>
        <taxon>Actinomycetes</taxon>
        <taxon>Streptosporangiales</taxon>
        <taxon>Streptosporangiaceae</taxon>
        <taxon>Nonomuraea</taxon>
    </lineage>
</organism>
<proteinExistence type="predicted"/>
<name>A0ABW7YRB1_9ACTN</name>
<feature type="transmembrane region" description="Helical" evidence="1">
    <location>
        <begin position="12"/>
        <end position="44"/>
    </location>
</feature>
<keyword evidence="1" id="KW-0472">Membrane</keyword>
<keyword evidence="1" id="KW-1133">Transmembrane helix</keyword>
<gene>
    <name evidence="2" type="ORF">ACIBG2_12580</name>
</gene>
<dbReference type="RefSeq" id="WP_157248148.1">
    <property type="nucleotide sequence ID" value="NZ_JBITGY010000003.1"/>
</dbReference>
<evidence type="ECO:0000313" key="2">
    <source>
        <dbReference type="EMBL" id="MFI6498221.1"/>
    </source>
</evidence>
<dbReference type="Proteomes" id="UP001612741">
    <property type="component" value="Unassembled WGS sequence"/>
</dbReference>
<protein>
    <recommendedName>
        <fullName evidence="4">Phosphatidate cytidylyltransferase</fullName>
    </recommendedName>
</protein>
<keyword evidence="3" id="KW-1185">Reference proteome</keyword>
<keyword evidence="1" id="KW-0812">Transmembrane</keyword>
<reference evidence="2 3" key="1">
    <citation type="submission" date="2024-10" db="EMBL/GenBank/DDBJ databases">
        <title>The Natural Products Discovery Center: Release of the First 8490 Sequenced Strains for Exploring Actinobacteria Biosynthetic Diversity.</title>
        <authorList>
            <person name="Kalkreuter E."/>
            <person name="Kautsar S.A."/>
            <person name="Yang D."/>
            <person name="Bader C.D."/>
            <person name="Teijaro C.N."/>
            <person name="Fluegel L."/>
            <person name="Davis C.M."/>
            <person name="Simpson J.R."/>
            <person name="Lauterbach L."/>
            <person name="Steele A.D."/>
            <person name="Gui C."/>
            <person name="Meng S."/>
            <person name="Li G."/>
            <person name="Viehrig K."/>
            <person name="Ye F."/>
            <person name="Su P."/>
            <person name="Kiefer A.F."/>
            <person name="Nichols A."/>
            <person name="Cepeda A.J."/>
            <person name="Yan W."/>
            <person name="Fan B."/>
            <person name="Jiang Y."/>
            <person name="Adhikari A."/>
            <person name="Zheng C.-J."/>
            <person name="Schuster L."/>
            <person name="Cowan T.M."/>
            <person name="Smanski M.J."/>
            <person name="Chevrette M.G."/>
            <person name="De Carvalho L.P.S."/>
            <person name="Shen B."/>
        </authorList>
    </citation>
    <scope>NUCLEOTIDE SEQUENCE [LARGE SCALE GENOMIC DNA]</scope>
    <source>
        <strain evidence="2 3">NPDC050545</strain>
    </source>
</reference>
<evidence type="ECO:0000256" key="1">
    <source>
        <dbReference type="SAM" id="Phobius"/>
    </source>
</evidence>
<comment type="caution">
    <text evidence="2">The sequence shown here is derived from an EMBL/GenBank/DDBJ whole genome shotgun (WGS) entry which is preliminary data.</text>
</comment>
<sequence>MTPKSVPVGIAVAAIVLAFLVTSPFLIASLCVLALVCLGWWFVLERSDRG</sequence>
<dbReference type="EMBL" id="JBITGY010000003">
    <property type="protein sequence ID" value="MFI6498221.1"/>
    <property type="molecule type" value="Genomic_DNA"/>
</dbReference>
<evidence type="ECO:0008006" key="4">
    <source>
        <dbReference type="Google" id="ProtNLM"/>
    </source>
</evidence>
<accession>A0ABW7YRB1</accession>
<evidence type="ECO:0000313" key="3">
    <source>
        <dbReference type="Proteomes" id="UP001612741"/>
    </source>
</evidence>